<dbReference type="NCBIfam" id="TIGR02595">
    <property type="entry name" value="PEP_CTERM"/>
    <property type="match status" value="1"/>
</dbReference>
<dbReference type="AlphaFoldDB" id="A0A0F9TKX0"/>
<dbReference type="PANTHER" id="PTHR36842">
    <property type="entry name" value="PROTEIN TOLB HOMOLOG"/>
    <property type="match status" value="1"/>
</dbReference>
<dbReference type="PANTHER" id="PTHR36842:SF1">
    <property type="entry name" value="PROTEIN TOLB"/>
    <property type="match status" value="1"/>
</dbReference>
<dbReference type="GO" id="GO:0004553">
    <property type="term" value="F:hydrolase activity, hydrolyzing O-glycosyl compounds"/>
    <property type="evidence" value="ECO:0007669"/>
    <property type="project" value="InterPro"/>
</dbReference>
<comment type="caution">
    <text evidence="1">The sequence shown here is derived from an EMBL/GenBank/DDBJ whole genome shotgun (WGS) entry which is preliminary data.</text>
</comment>
<accession>A0A0F9TKX0</accession>
<gene>
    <name evidence="1" type="ORF">LCGC14_0315710</name>
</gene>
<sequence length="562" mass="60190">MKLQQLLILAVWSAAATSALGQWNVTQVTDDNYYDTNPNISGGNIVWLSRRGGDMQVFLYDGSTVTQLTDDDRTRSVPSISGDNVAWYAYDDYGGPSQIMLYDGTTTVPLTGLDGFANRPIATGPYVVWQGGENPTDDIYRYDGTTTTQIMSGNAVSVKASGEYIAWIAMDSTGGYDSEVFLFDGSSITQITHNDVEDRFPVLYENRIAWQTEDDATWTGPGGEISYYEVAYYDGTEVIQLTDNLKIDTEIVISDGGVVWKTKASPNSSDNQVYYFDGVSTQMIASDGLDLTIEGSRIAWVADGPTDTDVYVWENGVTTRISNPGFTDRGPRISGDTIAWASNNSGFGDDEVFIATVVPEPTTLVVVDIKPGSVNLKSKGLLPVVVYGTEGVDVTEIDLDTLLLNGVGPRVKPNGSWHVSFEDVDGDGIDDLVMHFEMQALGIEPGTTELALTGALMDGTEFQGADAIRIVPDFNGDLMVNATDLAIMKHSYGAAGVGFELGDANADGLVDATDLAILKASFGFEAPTGAVPEPATLLVMAAAGLALLRRKLKIPSGRGYGG</sequence>
<dbReference type="InterPro" id="IPR011042">
    <property type="entry name" value="6-blade_b-propeller_TolB-like"/>
</dbReference>
<reference evidence="1" key="1">
    <citation type="journal article" date="2015" name="Nature">
        <title>Complex archaea that bridge the gap between prokaryotes and eukaryotes.</title>
        <authorList>
            <person name="Spang A."/>
            <person name="Saw J.H."/>
            <person name="Jorgensen S.L."/>
            <person name="Zaremba-Niedzwiedzka K."/>
            <person name="Martijn J."/>
            <person name="Lind A.E."/>
            <person name="van Eijk R."/>
            <person name="Schleper C."/>
            <person name="Guy L."/>
            <person name="Ettema T.J."/>
        </authorList>
    </citation>
    <scope>NUCLEOTIDE SEQUENCE</scope>
</reference>
<dbReference type="InterPro" id="IPR036439">
    <property type="entry name" value="Dockerin_dom_sf"/>
</dbReference>
<dbReference type="SUPFAM" id="SSF69304">
    <property type="entry name" value="Tricorn protease N-terminal domain"/>
    <property type="match status" value="3"/>
</dbReference>
<organism evidence="1">
    <name type="scientific">marine sediment metagenome</name>
    <dbReference type="NCBI Taxonomy" id="412755"/>
    <lineage>
        <taxon>unclassified sequences</taxon>
        <taxon>metagenomes</taxon>
        <taxon>ecological metagenomes</taxon>
    </lineage>
</organism>
<dbReference type="SUPFAM" id="SSF63446">
    <property type="entry name" value="Type I dockerin domain"/>
    <property type="match status" value="1"/>
</dbReference>
<dbReference type="PROSITE" id="PS00018">
    <property type="entry name" value="EF_HAND_1"/>
    <property type="match status" value="1"/>
</dbReference>
<protein>
    <recommendedName>
        <fullName evidence="2">Dockerin domain-containing protein</fullName>
    </recommendedName>
</protein>
<dbReference type="InterPro" id="IPR027618">
    <property type="entry name" value="Beta_prop_Msarc"/>
</dbReference>
<evidence type="ECO:0000313" key="1">
    <source>
        <dbReference type="EMBL" id="KKN81805.1"/>
    </source>
</evidence>
<dbReference type="Pfam" id="PF00404">
    <property type="entry name" value="Dockerin_1"/>
    <property type="match status" value="1"/>
</dbReference>
<dbReference type="Gene3D" id="2.120.10.30">
    <property type="entry name" value="TolB, C-terminal domain"/>
    <property type="match status" value="1"/>
</dbReference>
<name>A0A0F9TKX0_9ZZZZ</name>
<dbReference type="InterPro" id="IPR018247">
    <property type="entry name" value="EF_Hand_1_Ca_BS"/>
</dbReference>
<dbReference type="NCBIfam" id="TIGR04275">
    <property type="entry name" value="beta_prop_Msarc"/>
    <property type="match status" value="1"/>
</dbReference>
<evidence type="ECO:0008006" key="2">
    <source>
        <dbReference type="Google" id="ProtNLM"/>
    </source>
</evidence>
<dbReference type="Gene3D" id="1.10.1330.10">
    <property type="entry name" value="Dockerin domain"/>
    <property type="match status" value="1"/>
</dbReference>
<dbReference type="EMBL" id="LAZR01000210">
    <property type="protein sequence ID" value="KKN81805.1"/>
    <property type="molecule type" value="Genomic_DNA"/>
</dbReference>
<dbReference type="InterPro" id="IPR002105">
    <property type="entry name" value="Dockerin_1_rpt"/>
</dbReference>
<dbReference type="GO" id="GO:0000272">
    <property type="term" value="P:polysaccharide catabolic process"/>
    <property type="evidence" value="ECO:0007669"/>
    <property type="project" value="InterPro"/>
</dbReference>
<proteinExistence type="predicted"/>
<dbReference type="InterPro" id="IPR013424">
    <property type="entry name" value="Ice-binding_C"/>
</dbReference>